<dbReference type="OrthoDB" id="127369at2759"/>
<evidence type="ECO:0000313" key="1">
    <source>
        <dbReference type="EMBL" id="GMF11213.1"/>
    </source>
</evidence>
<dbReference type="Proteomes" id="UP001165083">
    <property type="component" value="Unassembled WGS sequence"/>
</dbReference>
<dbReference type="EMBL" id="BSXW01000068">
    <property type="protein sequence ID" value="GMF11213.1"/>
    <property type="molecule type" value="Genomic_DNA"/>
</dbReference>
<comment type="caution">
    <text evidence="1">The sequence shown here is derived from an EMBL/GenBank/DDBJ whole genome shotgun (WGS) entry which is preliminary data.</text>
</comment>
<accession>A0A9W6TDT6</accession>
<keyword evidence="2" id="KW-1185">Reference proteome</keyword>
<gene>
    <name evidence="1" type="ORF">Plil01_000194300</name>
</gene>
<sequence length="111" mass="12479">MDAADEERGPLLDQLEALRRQLESATKKLGEGVPDVAQVAVKQEQQDADLEQAKALAKQLLQEQELDQAVHQLKQLSRLLPHLEEVDEKKGKWWTKHMHKAVSHVGDAEGT</sequence>
<evidence type="ECO:0000313" key="2">
    <source>
        <dbReference type="Proteomes" id="UP001165083"/>
    </source>
</evidence>
<protein>
    <submittedName>
        <fullName evidence="1">Unnamed protein product</fullName>
    </submittedName>
</protein>
<reference evidence="1" key="1">
    <citation type="submission" date="2023-04" db="EMBL/GenBank/DDBJ databases">
        <title>Phytophthora lilii NBRC 32176.</title>
        <authorList>
            <person name="Ichikawa N."/>
            <person name="Sato H."/>
            <person name="Tonouchi N."/>
        </authorList>
    </citation>
    <scope>NUCLEOTIDE SEQUENCE</scope>
    <source>
        <strain evidence="1">NBRC 32176</strain>
    </source>
</reference>
<name>A0A9W6TDT6_9STRA</name>
<proteinExistence type="predicted"/>
<dbReference type="AlphaFoldDB" id="A0A9W6TDT6"/>
<organism evidence="1 2">
    <name type="scientific">Phytophthora lilii</name>
    <dbReference type="NCBI Taxonomy" id="2077276"/>
    <lineage>
        <taxon>Eukaryota</taxon>
        <taxon>Sar</taxon>
        <taxon>Stramenopiles</taxon>
        <taxon>Oomycota</taxon>
        <taxon>Peronosporomycetes</taxon>
        <taxon>Peronosporales</taxon>
        <taxon>Peronosporaceae</taxon>
        <taxon>Phytophthora</taxon>
    </lineage>
</organism>